<dbReference type="EMBL" id="JAYKXN010000001">
    <property type="protein sequence ID" value="KAK7319758.1"/>
    <property type="molecule type" value="Genomic_DNA"/>
</dbReference>
<sequence>MDFSGNGTEESELYHAQVHLYKHVYNWVSSMALKSAMELGVADAIHNHGKPMTLSELATALKLHPSKVGVLHRFLRLLTYNGFFTKTKVPSENGKEEGEIAYALTPPSKLLIRGKSTCLAPIVKGALHSSSLDMWQSSKKWFTEDKEQTLYESATGESFWDFLNKTAESDTLTIYEKMKMNKLAAIYRTLELSERPLLLVLSQELADEFFLYDELDPESHLSPIHLLLSPPRHFIQRLFSLYFSLISLNNASLVVDFLTKVLSLSRSNIIGGQSVPDDSHDVKKLCVGPEEPTTLHQEHRDTNSNSFVDIVSVDSHYPATQKHHESISRCCLQFKEAASNAFESSNLPENELISTAPLERINQSKEEIAKAKLSEPNEYQPVKAFKSSGFGLHLNSLMKIIVSVLVLSFIVPGRVLAKAA</sequence>
<evidence type="ECO:0000256" key="1">
    <source>
        <dbReference type="ARBA" id="ARBA00022603"/>
    </source>
</evidence>
<dbReference type="FunFam" id="1.10.10.10:FF:000213">
    <property type="entry name" value="Coniferyl alcohol 9-O-methyltransferase"/>
    <property type="match status" value="1"/>
</dbReference>
<feature type="transmembrane region" description="Helical" evidence="4">
    <location>
        <begin position="397"/>
        <end position="417"/>
    </location>
</feature>
<dbReference type="GO" id="GO:0008757">
    <property type="term" value="F:S-adenosylmethionine-dependent methyltransferase activity"/>
    <property type="evidence" value="ECO:0007669"/>
    <property type="project" value="UniProtKB-ARBA"/>
</dbReference>
<feature type="domain" description="O-methyltransferase dimerisation" evidence="5">
    <location>
        <begin position="23"/>
        <end position="112"/>
    </location>
</feature>
<evidence type="ECO:0000313" key="6">
    <source>
        <dbReference type="EMBL" id="KAK7319758.1"/>
    </source>
</evidence>
<protein>
    <recommendedName>
        <fullName evidence="5">O-methyltransferase dimerisation domain-containing protein</fullName>
    </recommendedName>
</protein>
<evidence type="ECO:0000256" key="2">
    <source>
        <dbReference type="ARBA" id="ARBA00022679"/>
    </source>
</evidence>
<proteinExistence type="predicted"/>
<evidence type="ECO:0000256" key="3">
    <source>
        <dbReference type="ARBA" id="ARBA00022691"/>
    </source>
</evidence>
<name>A0AAN9Q674_CLITE</name>
<dbReference type="GO" id="GO:0009717">
    <property type="term" value="P:isoflavonoid biosynthetic process"/>
    <property type="evidence" value="ECO:0007669"/>
    <property type="project" value="UniProtKB-ARBA"/>
</dbReference>
<organism evidence="6 7">
    <name type="scientific">Clitoria ternatea</name>
    <name type="common">Butterfly pea</name>
    <dbReference type="NCBI Taxonomy" id="43366"/>
    <lineage>
        <taxon>Eukaryota</taxon>
        <taxon>Viridiplantae</taxon>
        <taxon>Streptophyta</taxon>
        <taxon>Embryophyta</taxon>
        <taxon>Tracheophyta</taxon>
        <taxon>Spermatophyta</taxon>
        <taxon>Magnoliopsida</taxon>
        <taxon>eudicotyledons</taxon>
        <taxon>Gunneridae</taxon>
        <taxon>Pentapetalae</taxon>
        <taxon>rosids</taxon>
        <taxon>fabids</taxon>
        <taxon>Fabales</taxon>
        <taxon>Fabaceae</taxon>
        <taxon>Papilionoideae</taxon>
        <taxon>50 kb inversion clade</taxon>
        <taxon>NPAAA clade</taxon>
        <taxon>indigoferoid/millettioid clade</taxon>
        <taxon>Phaseoleae</taxon>
        <taxon>Clitoria</taxon>
    </lineage>
</organism>
<keyword evidence="4" id="KW-1133">Transmembrane helix</keyword>
<keyword evidence="4" id="KW-0472">Membrane</keyword>
<dbReference type="Pfam" id="PF08100">
    <property type="entry name" value="Dimerisation"/>
    <property type="match status" value="1"/>
</dbReference>
<dbReference type="GO" id="GO:0032259">
    <property type="term" value="P:methylation"/>
    <property type="evidence" value="ECO:0007669"/>
    <property type="project" value="UniProtKB-KW"/>
</dbReference>
<evidence type="ECO:0000259" key="5">
    <source>
        <dbReference type="Pfam" id="PF08100"/>
    </source>
</evidence>
<accession>A0AAN9Q674</accession>
<dbReference type="PANTHER" id="PTHR11746">
    <property type="entry name" value="O-METHYLTRANSFERASE"/>
    <property type="match status" value="1"/>
</dbReference>
<comment type="caution">
    <text evidence="6">The sequence shown here is derived from an EMBL/GenBank/DDBJ whole genome shotgun (WGS) entry which is preliminary data.</text>
</comment>
<keyword evidence="7" id="KW-1185">Reference proteome</keyword>
<keyword evidence="4" id="KW-0812">Transmembrane</keyword>
<keyword evidence="2" id="KW-0808">Transferase</keyword>
<keyword evidence="3" id="KW-0949">S-adenosyl-L-methionine</keyword>
<dbReference type="Gene3D" id="1.10.10.10">
    <property type="entry name" value="Winged helix-like DNA-binding domain superfamily/Winged helix DNA-binding domain"/>
    <property type="match status" value="1"/>
</dbReference>
<keyword evidence="1" id="KW-0489">Methyltransferase</keyword>
<dbReference type="PROSITE" id="PS51683">
    <property type="entry name" value="SAM_OMT_II"/>
    <property type="match status" value="1"/>
</dbReference>
<dbReference type="InterPro" id="IPR016461">
    <property type="entry name" value="COMT-like"/>
</dbReference>
<reference evidence="6 7" key="1">
    <citation type="submission" date="2024-01" db="EMBL/GenBank/DDBJ databases">
        <title>The genomes of 5 underutilized Papilionoideae crops provide insights into root nodulation and disease resistance.</title>
        <authorList>
            <person name="Yuan L."/>
        </authorList>
    </citation>
    <scope>NUCLEOTIDE SEQUENCE [LARGE SCALE GENOMIC DNA]</scope>
    <source>
        <strain evidence="6">LY-2023</strain>
        <tissue evidence="6">Leaf</tissue>
    </source>
</reference>
<dbReference type="InterPro" id="IPR036388">
    <property type="entry name" value="WH-like_DNA-bd_sf"/>
</dbReference>
<dbReference type="AlphaFoldDB" id="A0AAN9Q674"/>
<dbReference type="Proteomes" id="UP001359559">
    <property type="component" value="Unassembled WGS sequence"/>
</dbReference>
<dbReference type="InterPro" id="IPR012967">
    <property type="entry name" value="COMT_dimerisation"/>
</dbReference>
<dbReference type="Gene3D" id="3.40.50.150">
    <property type="entry name" value="Vaccinia Virus protein VP39"/>
    <property type="match status" value="1"/>
</dbReference>
<dbReference type="SUPFAM" id="SSF46785">
    <property type="entry name" value="Winged helix' DNA-binding domain"/>
    <property type="match status" value="1"/>
</dbReference>
<dbReference type="InterPro" id="IPR036390">
    <property type="entry name" value="WH_DNA-bd_sf"/>
</dbReference>
<dbReference type="InterPro" id="IPR029063">
    <property type="entry name" value="SAM-dependent_MTases_sf"/>
</dbReference>
<dbReference type="GO" id="GO:0046983">
    <property type="term" value="F:protein dimerization activity"/>
    <property type="evidence" value="ECO:0007669"/>
    <property type="project" value="InterPro"/>
</dbReference>
<gene>
    <name evidence="6" type="ORF">RJT34_04483</name>
</gene>
<evidence type="ECO:0000313" key="7">
    <source>
        <dbReference type="Proteomes" id="UP001359559"/>
    </source>
</evidence>
<evidence type="ECO:0000256" key="4">
    <source>
        <dbReference type="SAM" id="Phobius"/>
    </source>
</evidence>